<organism evidence="1 2">
    <name type="scientific">Hyaloscypha variabilis (strain UAMH 11265 / GT02V1 / F)</name>
    <name type="common">Meliniomyces variabilis</name>
    <dbReference type="NCBI Taxonomy" id="1149755"/>
    <lineage>
        <taxon>Eukaryota</taxon>
        <taxon>Fungi</taxon>
        <taxon>Dikarya</taxon>
        <taxon>Ascomycota</taxon>
        <taxon>Pezizomycotina</taxon>
        <taxon>Leotiomycetes</taxon>
        <taxon>Helotiales</taxon>
        <taxon>Hyaloscyphaceae</taxon>
        <taxon>Hyaloscypha</taxon>
        <taxon>Hyaloscypha variabilis</taxon>
    </lineage>
</organism>
<evidence type="ECO:0000313" key="1">
    <source>
        <dbReference type="EMBL" id="PMD28798.1"/>
    </source>
</evidence>
<dbReference type="Proteomes" id="UP000235786">
    <property type="component" value="Unassembled WGS sequence"/>
</dbReference>
<proteinExistence type="predicted"/>
<protein>
    <submittedName>
        <fullName evidence="1">Uncharacterized protein</fullName>
    </submittedName>
</protein>
<dbReference type="OrthoDB" id="3549011at2759"/>
<keyword evidence="2" id="KW-1185">Reference proteome</keyword>
<gene>
    <name evidence="1" type="ORF">L207DRAFT_521386</name>
</gene>
<reference evidence="1 2" key="1">
    <citation type="submission" date="2016-04" db="EMBL/GenBank/DDBJ databases">
        <title>A degradative enzymes factory behind the ericoid mycorrhizal symbiosis.</title>
        <authorList>
            <consortium name="DOE Joint Genome Institute"/>
            <person name="Martino E."/>
            <person name="Morin E."/>
            <person name="Grelet G."/>
            <person name="Kuo A."/>
            <person name="Kohler A."/>
            <person name="Daghino S."/>
            <person name="Barry K."/>
            <person name="Choi C."/>
            <person name="Cichocki N."/>
            <person name="Clum A."/>
            <person name="Copeland A."/>
            <person name="Hainaut M."/>
            <person name="Haridas S."/>
            <person name="Labutti K."/>
            <person name="Lindquist E."/>
            <person name="Lipzen A."/>
            <person name="Khouja H.-R."/>
            <person name="Murat C."/>
            <person name="Ohm R."/>
            <person name="Olson A."/>
            <person name="Spatafora J."/>
            <person name="Veneault-Fourrey C."/>
            <person name="Henrissat B."/>
            <person name="Grigoriev I."/>
            <person name="Martin F."/>
            <person name="Perotto S."/>
        </authorList>
    </citation>
    <scope>NUCLEOTIDE SEQUENCE [LARGE SCALE GENOMIC DNA]</scope>
    <source>
        <strain evidence="1 2">F</strain>
    </source>
</reference>
<dbReference type="EMBL" id="KZ613987">
    <property type="protein sequence ID" value="PMD28798.1"/>
    <property type="molecule type" value="Genomic_DNA"/>
</dbReference>
<accession>A0A2J6QRA6</accession>
<sequence length="125" mass="13525">MVGWEGGEGLLSKNSLQDFTLISEAEEYQQMDHSAHSPENISVPPFGSLLEFRQLRRLDATISVLVGREDPSDTQTDVLANANIDAETLKHEAESTICGKPTGIVRRTGSEVLFSGHLCGNGNAI</sequence>
<name>A0A2J6QRA6_HYAVF</name>
<dbReference type="AlphaFoldDB" id="A0A2J6QRA6"/>
<evidence type="ECO:0000313" key="2">
    <source>
        <dbReference type="Proteomes" id="UP000235786"/>
    </source>
</evidence>